<feature type="transmembrane region" description="Helical" evidence="1">
    <location>
        <begin position="33"/>
        <end position="50"/>
    </location>
</feature>
<comment type="caution">
    <text evidence="2">The sequence shown here is derived from an EMBL/GenBank/DDBJ whole genome shotgun (WGS) entry which is preliminary data.</text>
</comment>
<gene>
    <name evidence="2" type="ORF">ACFOMH_00530</name>
</gene>
<keyword evidence="1" id="KW-0472">Membrane</keyword>
<evidence type="ECO:0000313" key="2">
    <source>
        <dbReference type="EMBL" id="MFC3526638.1"/>
    </source>
</evidence>
<evidence type="ECO:0000313" key="3">
    <source>
        <dbReference type="Proteomes" id="UP001595721"/>
    </source>
</evidence>
<dbReference type="Proteomes" id="UP001595721">
    <property type="component" value="Unassembled WGS sequence"/>
</dbReference>
<name>A0ABV7R126_9RHOB</name>
<protein>
    <submittedName>
        <fullName evidence="2">Uncharacterized protein</fullName>
    </submittedName>
</protein>
<proteinExistence type="predicted"/>
<organism evidence="2 3">
    <name type="scientific">Paracoccus mangrovi</name>
    <dbReference type="NCBI Taxonomy" id="1715645"/>
    <lineage>
        <taxon>Bacteria</taxon>
        <taxon>Pseudomonadati</taxon>
        <taxon>Pseudomonadota</taxon>
        <taxon>Alphaproteobacteria</taxon>
        <taxon>Rhodobacterales</taxon>
        <taxon>Paracoccaceae</taxon>
        <taxon>Paracoccus</taxon>
    </lineage>
</organism>
<accession>A0ABV7R126</accession>
<evidence type="ECO:0000256" key="1">
    <source>
        <dbReference type="SAM" id="Phobius"/>
    </source>
</evidence>
<keyword evidence="3" id="KW-1185">Reference proteome</keyword>
<dbReference type="EMBL" id="JBHRXJ010000001">
    <property type="protein sequence ID" value="MFC3526638.1"/>
    <property type="molecule type" value="Genomic_DNA"/>
</dbReference>
<keyword evidence="1" id="KW-1133">Transmembrane helix</keyword>
<reference evidence="3" key="1">
    <citation type="journal article" date="2019" name="Int. J. Syst. Evol. Microbiol.">
        <title>The Global Catalogue of Microorganisms (GCM) 10K type strain sequencing project: providing services to taxonomists for standard genome sequencing and annotation.</title>
        <authorList>
            <consortium name="The Broad Institute Genomics Platform"/>
            <consortium name="The Broad Institute Genome Sequencing Center for Infectious Disease"/>
            <person name="Wu L."/>
            <person name="Ma J."/>
        </authorList>
    </citation>
    <scope>NUCLEOTIDE SEQUENCE [LARGE SCALE GENOMIC DNA]</scope>
    <source>
        <strain evidence="3">KCTC 42899</strain>
    </source>
</reference>
<sequence length="95" mass="10514">MSLWQSLILASLAAFTLPGLMGWVLARRRGLQVFWGSLIFGALVMLYGWVTARPTLTPEVAGMHTIVIYFLLLPAFMSLVLGAILGAWQHRQAMP</sequence>
<dbReference type="RefSeq" id="WP_374425851.1">
    <property type="nucleotide sequence ID" value="NZ_JBHRXJ010000001.1"/>
</dbReference>
<feature type="transmembrane region" description="Helical" evidence="1">
    <location>
        <begin position="66"/>
        <end position="88"/>
    </location>
</feature>
<feature type="transmembrane region" description="Helical" evidence="1">
    <location>
        <begin position="6"/>
        <end position="26"/>
    </location>
</feature>
<keyword evidence="1" id="KW-0812">Transmembrane</keyword>